<dbReference type="InterPro" id="IPR015943">
    <property type="entry name" value="WD40/YVTN_repeat-like_dom_sf"/>
</dbReference>
<gene>
    <name evidence="3" type="ORF">TRIATDRAFT_181472</name>
</gene>
<accession>G9NPQ0</accession>
<dbReference type="Proteomes" id="UP000005426">
    <property type="component" value="Unassembled WGS sequence"/>
</dbReference>
<reference evidence="3 4" key="1">
    <citation type="journal article" date="2011" name="Genome Biol.">
        <title>Comparative genome sequence analysis underscores mycoparasitism as the ancestral life style of Trichoderma.</title>
        <authorList>
            <person name="Kubicek C.P."/>
            <person name="Herrera-Estrella A."/>
            <person name="Seidl-Seiboth V."/>
            <person name="Martinez D.A."/>
            <person name="Druzhinina I.S."/>
            <person name="Thon M."/>
            <person name="Zeilinger S."/>
            <person name="Casas-Flores S."/>
            <person name="Horwitz B.A."/>
            <person name="Mukherjee P.K."/>
            <person name="Mukherjee M."/>
            <person name="Kredics L."/>
            <person name="Alcaraz L.D."/>
            <person name="Aerts A."/>
            <person name="Antal Z."/>
            <person name="Atanasova L."/>
            <person name="Cervantes-Badillo M.G."/>
            <person name="Challacombe J."/>
            <person name="Chertkov O."/>
            <person name="McCluskey K."/>
            <person name="Coulpier F."/>
            <person name="Deshpande N."/>
            <person name="von Doehren H."/>
            <person name="Ebbole D.J."/>
            <person name="Esquivel-Naranjo E.U."/>
            <person name="Fekete E."/>
            <person name="Flipphi M."/>
            <person name="Glaser F."/>
            <person name="Gomez-Rodriguez E.Y."/>
            <person name="Gruber S."/>
            <person name="Han C."/>
            <person name="Henrissat B."/>
            <person name="Hermosa R."/>
            <person name="Hernandez-Onate M."/>
            <person name="Karaffa L."/>
            <person name="Kosti I."/>
            <person name="Le Crom S."/>
            <person name="Lindquist E."/>
            <person name="Lucas S."/>
            <person name="Luebeck M."/>
            <person name="Luebeck P.S."/>
            <person name="Margeot A."/>
            <person name="Metz B."/>
            <person name="Misra M."/>
            <person name="Nevalainen H."/>
            <person name="Omann M."/>
            <person name="Packer N."/>
            <person name="Perrone G."/>
            <person name="Uresti-Rivera E.E."/>
            <person name="Salamov A."/>
            <person name="Schmoll M."/>
            <person name="Seiboth B."/>
            <person name="Shapiro H."/>
            <person name="Sukno S."/>
            <person name="Tamayo-Ramos J.A."/>
            <person name="Tisch D."/>
            <person name="Wiest A."/>
            <person name="Wilkinson H.H."/>
            <person name="Zhang M."/>
            <person name="Coutinho P.M."/>
            <person name="Kenerley C.M."/>
            <person name="Monte E."/>
            <person name="Baker S.E."/>
            <person name="Grigoriev I.V."/>
        </authorList>
    </citation>
    <scope>NUCLEOTIDE SEQUENCE [LARGE SCALE GENOMIC DNA]</scope>
    <source>
        <strain evidence="4">ATCC 20476 / IMI 206040</strain>
    </source>
</reference>
<dbReference type="Gene3D" id="3.40.50.300">
    <property type="entry name" value="P-loop containing nucleotide triphosphate hydrolases"/>
    <property type="match status" value="1"/>
</dbReference>
<dbReference type="HOGENOM" id="CLU_000288_6_16_1"/>
<dbReference type="Pfam" id="PF24883">
    <property type="entry name" value="NPHP3_N"/>
    <property type="match status" value="1"/>
</dbReference>
<dbReference type="Pfam" id="PF00400">
    <property type="entry name" value="WD40"/>
    <property type="match status" value="1"/>
</dbReference>
<dbReference type="InterPro" id="IPR056884">
    <property type="entry name" value="NPHP3-like_N"/>
</dbReference>
<feature type="non-terminal residue" evidence="3">
    <location>
        <position position="1"/>
    </location>
</feature>
<dbReference type="AlphaFoldDB" id="G9NPQ0"/>
<dbReference type="InterPro" id="IPR027417">
    <property type="entry name" value="P-loop_NTPase"/>
</dbReference>
<comment type="caution">
    <text evidence="3">The sequence shown here is derived from an EMBL/GenBank/DDBJ whole genome shotgun (WGS) entry which is preliminary data.</text>
</comment>
<evidence type="ECO:0000313" key="3">
    <source>
        <dbReference type="EMBL" id="EHK47516.1"/>
    </source>
</evidence>
<dbReference type="Gene3D" id="2.130.10.10">
    <property type="entry name" value="YVTN repeat-like/Quinoprotein amine dehydrogenase"/>
    <property type="match status" value="2"/>
</dbReference>
<dbReference type="OMA" id="YLCWLES"/>
<dbReference type="PANTHER" id="PTHR10039:SF14">
    <property type="entry name" value="NACHT DOMAIN-CONTAINING PROTEIN"/>
    <property type="match status" value="1"/>
</dbReference>
<dbReference type="SUPFAM" id="SSF82171">
    <property type="entry name" value="DPP6 N-terminal domain-like"/>
    <property type="match status" value="1"/>
</dbReference>
<dbReference type="InterPro" id="IPR001680">
    <property type="entry name" value="WD40_rpt"/>
</dbReference>
<feature type="non-terminal residue" evidence="3">
    <location>
        <position position="789"/>
    </location>
</feature>
<dbReference type="OrthoDB" id="4899858at2759"/>
<dbReference type="EMBL" id="ABDG02000020">
    <property type="protein sequence ID" value="EHK47516.1"/>
    <property type="molecule type" value="Genomic_DNA"/>
</dbReference>
<evidence type="ECO:0000259" key="2">
    <source>
        <dbReference type="Pfam" id="PF24883"/>
    </source>
</evidence>
<evidence type="ECO:0000256" key="1">
    <source>
        <dbReference type="ARBA" id="ARBA00022737"/>
    </source>
</evidence>
<evidence type="ECO:0000313" key="4">
    <source>
        <dbReference type="Proteomes" id="UP000005426"/>
    </source>
</evidence>
<name>G9NPQ0_HYPAI</name>
<keyword evidence="1" id="KW-0677">Repeat</keyword>
<dbReference type="eggNOG" id="KOG0263">
    <property type="taxonomic scope" value="Eukaryota"/>
</dbReference>
<dbReference type="STRING" id="452589.G9NPQ0"/>
<keyword evidence="4" id="KW-1185">Reference proteome</keyword>
<organism evidence="3 4">
    <name type="scientific">Hypocrea atroviridis (strain ATCC 20476 / IMI 206040)</name>
    <name type="common">Trichoderma atroviride</name>
    <dbReference type="NCBI Taxonomy" id="452589"/>
    <lineage>
        <taxon>Eukaryota</taxon>
        <taxon>Fungi</taxon>
        <taxon>Dikarya</taxon>
        <taxon>Ascomycota</taxon>
        <taxon>Pezizomycotina</taxon>
        <taxon>Sordariomycetes</taxon>
        <taxon>Hypocreomycetidae</taxon>
        <taxon>Hypocreales</taxon>
        <taxon>Hypocreaceae</taxon>
        <taxon>Trichoderma</taxon>
    </lineage>
</organism>
<dbReference type="SMART" id="SM00320">
    <property type="entry name" value="WD40"/>
    <property type="match status" value="4"/>
</dbReference>
<dbReference type="SUPFAM" id="SSF52540">
    <property type="entry name" value="P-loop containing nucleoside triphosphate hydrolases"/>
    <property type="match status" value="1"/>
</dbReference>
<proteinExistence type="predicted"/>
<protein>
    <recommendedName>
        <fullName evidence="2">Nephrocystin 3-like N-terminal domain-containing protein</fullName>
    </recommendedName>
</protein>
<feature type="domain" description="Nephrocystin 3-like N-terminal" evidence="2">
    <location>
        <begin position="27"/>
        <end position="184"/>
    </location>
</feature>
<sequence>LNKISKTDPYYDKERILETKGPFLHESFSWILDHEGFKKWRYTTESGVLWIKGDPGKGKTMLLCGIIEDLEKHPGPNTNLGYFFCQATDSRINSATSVVAGLIVSLQHTALLGSLHKKYNDKLHQLEGPNAWAVLCDIFETVIKDAAAPICIVDALDECKDNRKPLLNLIVDTSAHVKWLLSSRNVKDIERDLRKIESNRRLSLELKANAENISKSVDTYIDNSIQDIEALEDDHELQIQTAKTLKKKANGTFLWVALVIEQLRDTGRRNVEDVLKEIPAGLENLYKLIIERVNSKLRPRDQEACRVLFSIITTAERPLHLKELRLFISSQWADYKATYDIRDIQDIVKDLSSLLYIRDDTVYFIHQSVKDYMVDCATTSNFPLGIEYQHYQMARTSLEAMCQTLKHDICDLKDPGSKLQDDHAQIPDQLRSVAYSCVYWVEHLVRGCSSEVITAEDLSKVDGILRSFLTVKYLCWLESLALLRSFEQRGVVAIEKLRNWAANANYLSRFISDAYDFFHSCKDYVKNWPLQLYYSAILVYSWDSSALCVLSGSSYSNSRTIVVYRTDTMVQTVERRIDNNGRYHVSFLPDSKHLISVSSTGIVRIWRADARGTSTELHNTAYPPSSVTISPKSEYVAAQSLGGCINIWSGDTGESVQVLKGGGRSKGWPVFSPNSEFIACEDEGQTDVRIWCVDTGKSIHKLQGPNQPRGSLQRLHKVFSGDSKYLFIAYKNWEVKVWCVDSGKCVSETDGRVFWSPFVISPAGLATSRDSKYLAAAGGSWNWEVRIWD</sequence>
<dbReference type="PANTHER" id="PTHR10039">
    <property type="entry name" value="AMELOGENIN"/>
    <property type="match status" value="1"/>
</dbReference>